<evidence type="ECO:0000313" key="5">
    <source>
        <dbReference type="Ensembl" id="ENSCINP00000024683.2"/>
    </source>
</evidence>
<reference evidence="5" key="3">
    <citation type="submission" date="2025-08" db="UniProtKB">
        <authorList>
            <consortium name="Ensembl"/>
        </authorList>
    </citation>
    <scope>IDENTIFICATION</scope>
</reference>
<feature type="compositionally biased region" description="Low complexity" evidence="4">
    <location>
        <begin position="520"/>
        <end position="541"/>
    </location>
</feature>
<dbReference type="Proteomes" id="UP000008144">
    <property type="component" value="Chromosome 4"/>
</dbReference>
<dbReference type="GO" id="GO:0005634">
    <property type="term" value="C:nucleus"/>
    <property type="evidence" value="ECO:0000318"/>
    <property type="project" value="GO_Central"/>
</dbReference>
<accession>F6V2L0</accession>
<keyword evidence="3" id="KW-0597">Phosphoprotein</keyword>
<organism evidence="5 6">
    <name type="scientific">Ciona intestinalis</name>
    <name type="common">Transparent sea squirt</name>
    <name type="synonym">Ascidia intestinalis</name>
    <dbReference type="NCBI Taxonomy" id="7719"/>
    <lineage>
        <taxon>Eukaryota</taxon>
        <taxon>Metazoa</taxon>
        <taxon>Chordata</taxon>
        <taxon>Tunicata</taxon>
        <taxon>Ascidiacea</taxon>
        <taxon>Phlebobranchia</taxon>
        <taxon>Cionidae</taxon>
        <taxon>Ciona</taxon>
    </lineage>
</organism>
<feature type="compositionally biased region" description="Polar residues" evidence="4">
    <location>
        <begin position="808"/>
        <end position="832"/>
    </location>
</feature>
<feature type="compositionally biased region" description="Basic and acidic residues" evidence="4">
    <location>
        <begin position="126"/>
        <end position="148"/>
    </location>
</feature>
<name>F6V2L0_CIOIN</name>
<feature type="region of interest" description="Disordered" evidence="4">
    <location>
        <begin position="660"/>
        <end position="709"/>
    </location>
</feature>
<evidence type="ECO:0000256" key="1">
    <source>
        <dbReference type="ARBA" id="ARBA00004496"/>
    </source>
</evidence>
<dbReference type="Pfam" id="PF12478">
    <property type="entry name" value="UBAP2-Lig"/>
    <property type="match status" value="1"/>
</dbReference>
<dbReference type="GO" id="GO:0005737">
    <property type="term" value="C:cytoplasm"/>
    <property type="evidence" value="ECO:0000318"/>
    <property type="project" value="GO_Central"/>
</dbReference>
<feature type="compositionally biased region" description="Basic residues" evidence="4">
    <location>
        <begin position="115"/>
        <end position="125"/>
    </location>
</feature>
<reference evidence="5" key="2">
    <citation type="journal article" date="2008" name="Genome Biol.">
        <title>Improved genome assembly and evidence-based global gene model set for the chordate Ciona intestinalis: new insight into intron and operon populations.</title>
        <authorList>
            <person name="Satou Y."/>
            <person name="Mineta K."/>
            <person name="Ogasawara M."/>
            <person name="Sasakura Y."/>
            <person name="Shoguchi E."/>
            <person name="Ueno K."/>
            <person name="Yamada L."/>
            <person name="Matsumoto J."/>
            <person name="Wasserscheid J."/>
            <person name="Dewar K."/>
            <person name="Wiley G.B."/>
            <person name="Macmil S.L."/>
            <person name="Roe B.A."/>
            <person name="Zeller R.W."/>
            <person name="Hastings K.E."/>
            <person name="Lemaire P."/>
            <person name="Lindquist E."/>
            <person name="Endo T."/>
            <person name="Hotta K."/>
            <person name="Inaba K."/>
        </authorList>
    </citation>
    <scope>NUCLEOTIDE SEQUENCE [LARGE SCALE GENOMIC DNA]</scope>
    <source>
        <strain evidence="5">wild type</strain>
    </source>
</reference>
<evidence type="ECO:0000256" key="4">
    <source>
        <dbReference type="SAM" id="MobiDB-lite"/>
    </source>
</evidence>
<evidence type="ECO:0000256" key="3">
    <source>
        <dbReference type="ARBA" id="ARBA00022553"/>
    </source>
</evidence>
<feature type="compositionally biased region" description="Low complexity" evidence="4">
    <location>
        <begin position="157"/>
        <end position="170"/>
    </location>
</feature>
<keyword evidence="2" id="KW-0963">Cytoplasm</keyword>
<dbReference type="GeneTree" id="ENSGT00390000003453"/>
<feature type="region of interest" description="Disordered" evidence="4">
    <location>
        <begin position="808"/>
        <end position="844"/>
    </location>
</feature>
<dbReference type="InParanoid" id="F6V2L0"/>
<dbReference type="HOGENOM" id="CLU_009850_0_0_1"/>
<dbReference type="PANTHER" id="PTHR16308:SF13">
    <property type="entry name" value="PROTEIN LINGERER"/>
    <property type="match status" value="1"/>
</dbReference>
<sequence length="844" mass="90303">QATADQIRLAQMISNNGREDDVEMHNSVEKIIEITGTSEDIARTALYDTNNDTNRAIELILEGGSFNQKNEWETATRRKGKTVPTSGQSNDSYDEEIKDDFTSQNNRERSDNRGRGRGKGKGKRGKSGDRDRTAEDDTRGLESRDRQRGGRRGRGRGNSNAGRGGRYPARGPRRFARYNRGGYNGPRHQTDANNQNEFDDGFGTFNKHDDTTAPTEAWGTESWNDDLTETKVFQSQNTMSAPISGALPSTTISNHMGERIDIDSLFKKNHPGTTTDGSYKANDGLVFNNSSSTHHSPPSVIQQLQQQGQVSLFRAVFGVIVCKFGVTRLSPYVRLVSPYAQYNGKVSMDEQKGSALLGTFGEQFKGPDQSTMLGQISDITKSAFTVIKPFIKFKVSITPYFTHMVYSVQKPPSIPSQLGLPPVTSEQVEASRTMPPGLPQSQHNTLSFGAPQSVISQPKQQRRKQNKIPASAVEMPGSGGGGYHELSSFDLQFGVDDHSSAPPDFEQSNATNQSNLYNQSHPSHSHSYYTSTSLAQQSQQSGPDMSNSAGKYNSVNLASRSIRSPIPTSSLPSSLQVSPMAHITGTPSVISSLASGLGQTHITPHVGSTPTKLTPSTSAPINISKAVSPSSTPLAGSLTGGAGYMNMQMPYRNVTLANSSMQSQNSMIPSASSPGKHLSSNDLYTSAGHPSSHPGHQSSTTSSNTLGSALGGATLPSAANVLGREFGVGANKNNLSDTNKPSSLANASKAGPPNLPLGVPPLLANQYGIPVAPGLMTAYTPEALYGYTDPLMAVQSRVPSYYDMSSFHNTSNQSASSASVNRDSTSATSSQGKFGRGEPSSPTP</sequence>
<protein>
    <recommendedName>
        <fullName evidence="7">UBA domain-containing protein</fullName>
    </recommendedName>
</protein>
<dbReference type="EMBL" id="EAAA01002032">
    <property type="status" value="NOT_ANNOTATED_CDS"/>
    <property type="molecule type" value="Genomic_DNA"/>
</dbReference>
<dbReference type="FunCoup" id="F6V2L0">
    <property type="interactions" value="56"/>
</dbReference>
<proteinExistence type="predicted"/>
<dbReference type="PANTHER" id="PTHR16308">
    <property type="entry name" value="UBIQUITIN ASSOCIATED PROTEIN 2-LIKE/LINGERER"/>
    <property type="match status" value="1"/>
</dbReference>
<dbReference type="CDD" id="cd14277">
    <property type="entry name" value="UBA_UBP2_like"/>
    <property type="match status" value="1"/>
</dbReference>
<feature type="region of interest" description="Disordered" evidence="4">
    <location>
        <begin position="416"/>
        <end position="552"/>
    </location>
</feature>
<dbReference type="InterPro" id="IPR009060">
    <property type="entry name" value="UBA-like_sf"/>
</dbReference>
<dbReference type="InterPro" id="IPR051833">
    <property type="entry name" value="TC-DDR_regulator"/>
</dbReference>
<feature type="compositionally biased region" description="Polar residues" evidence="4">
    <location>
        <begin position="660"/>
        <end position="684"/>
    </location>
</feature>
<dbReference type="Ensembl" id="ENSCINT00000024929.2">
    <property type="protein sequence ID" value="ENSCINP00000024683.2"/>
    <property type="gene ID" value="ENSCING00000008788.3"/>
</dbReference>
<feature type="region of interest" description="Disordered" evidence="4">
    <location>
        <begin position="71"/>
        <end position="194"/>
    </location>
</feature>
<reference evidence="6" key="1">
    <citation type="journal article" date="2002" name="Science">
        <title>The draft genome of Ciona intestinalis: insights into chordate and vertebrate origins.</title>
        <authorList>
            <person name="Dehal P."/>
            <person name="Satou Y."/>
            <person name="Campbell R.K."/>
            <person name="Chapman J."/>
            <person name="Degnan B."/>
            <person name="De Tomaso A."/>
            <person name="Davidson B."/>
            <person name="Di Gregorio A."/>
            <person name="Gelpke M."/>
            <person name="Goodstein D.M."/>
            <person name="Harafuji N."/>
            <person name="Hastings K.E."/>
            <person name="Ho I."/>
            <person name="Hotta K."/>
            <person name="Huang W."/>
            <person name="Kawashima T."/>
            <person name="Lemaire P."/>
            <person name="Martinez D."/>
            <person name="Meinertzhagen I.A."/>
            <person name="Necula S."/>
            <person name="Nonaka M."/>
            <person name="Putnam N."/>
            <person name="Rash S."/>
            <person name="Saiga H."/>
            <person name="Satake M."/>
            <person name="Terry A."/>
            <person name="Yamada L."/>
            <person name="Wang H.G."/>
            <person name="Awazu S."/>
            <person name="Azumi K."/>
            <person name="Boore J."/>
            <person name="Branno M."/>
            <person name="Chin-Bow S."/>
            <person name="DeSantis R."/>
            <person name="Doyle S."/>
            <person name="Francino P."/>
            <person name="Keys D.N."/>
            <person name="Haga S."/>
            <person name="Hayashi H."/>
            <person name="Hino K."/>
            <person name="Imai K.S."/>
            <person name="Inaba K."/>
            <person name="Kano S."/>
            <person name="Kobayashi K."/>
            <person name="Kobayashi M."/>
            <person name="Lee B.I."/>
            <person name="Makabe K.W."/>
            <person name="Manohar C."/>
            <person name="Matassi G."/>
            <person name="Medina M."/>
            <person name="Mochizuki Y."/>
            <person name="Mount S."/>
            <person name="Morishita T."/>
            <person name="Miura S."/>
            <person name="Nakayama A."/>
            <person name="Nishizaka S."/>
            <person name="Nomoto H."/>
            <person name="Ohta F."/>
            <person name="Oishi K."/>
            <person name="Rigoutsos I."/>
            <person name="Sano M."/>
            <person name="Sasaki A."/>
            <person name="Sasakura Y."/>
            <person name="Shoguchi E."/>
            <person name="Shin-i T."/>
            <person name="Spagnuolo A."/>
            <person name="Stainier D."/>
            <person name="Suzuki M.M."/>
            <person name="Tassy O."/>
            <person name="Takatori N."/>
            <person name="Tokuoka M."/>
            <person name="Yagi K."/>
            <person name="Yoshizaki F."/>
            <person name="Wada S."/>
            <person name="Zhang C."/>
            <person name="Hyatt P.D."/>
            <person name="Larimer F."/>
            <person name="Detter C."/>
            <person name="Doggett N."/>
            <person name="Glavina T."/>
            <person name="Hawkins T."/>
            <person name="Richardson P."/>
            <person name="Lucas S."/>
            <person name="Kohara Y."/>
            <person name="Levine M."/>
            <person name="Satoh N."/>
            <person name="Rokhsar D.S."/>
        </authorList>
    </citation>
    <scope>NUCLEOTIDE SEQUENCE [LARGE SCALE GENOMIC DNA]</scope>
</reference>
<feature type="compositionally biased region" description="Polar residues" evidence="4">
    <location>
        <begin position="542"/>
        <end position="552"/>
    </location>
</feature>
<evidence type="ECO:0008006" key="7">
    <source>
        <dbReference type="Google" id="ProtNLM"/>
    </source>
</evidence>
<feature type="compositionally biased region" description="Polar residues" evidence="4">
    <location>
        <begin position="732"/>
        <end position="746"/>
    </location>
</feature>
<comment type="subcellular location">
    <subcellularLocation>
        <location evidence="1">Cytoplasm</location>
    </subcellularLocation>
</comment>
<dbReference type="Gene3D" id="1.10.8.10">
    <property type="entry name" value="DNA helicase RuvA subunit, C-terminal domain"/>
    <property type="match status" value="1"/>
</dbReference>
<dbReference type="InterPro" id="IPR022166">
    <property type="entry name" value="UBAP2/Lig"/>
</dbReference>
<dbReference type="SUPFAM" id="SSF46934">
    <property type="entry name" value="UBA-like"/>
    <property type="match status" value="1"/>
</dbReference>
<feature type="region of interest" description="Disordered" evidence="4">
    <location>
        <begin position="732"/>
        <end position="753"/>
    </location>
</feature>
<reference evidence="5" key="4">
    <citation type="submission" date="2025-09" db="UniProtKB">
        <authorList>
            <consortium name="Ensembl"/>
        </authorList>
    </citation>
    <scope>IDENTIFICATION</scope>
</reference>
<evidence type="ECO:0000256" key="2">
    <source>
        <dbReference type="ARBA" id="ARBA00022490"/>
    </source>
</evidence>
<evidence type="ECO:0000313" key="6">
    <source>
        <dbReference type="Proteomes" id="UP000008144"/>
    </source>
</evidence>
<keyword evidence="6" id="KW-1185">Reference proteome</keyword>
<feature type="compositionally biased region" description="Low complexity" evidence="4">
    <location>
        <begin position="685"/>
        <end position="703"/>
    </location>
</feature>
<dbReference type="AlphaFoldDB" id="F6V2L0"/>
<dbReference type="STRING" id="7719.ENSCINP00000024683"/>
<feature type="compositionally biased region" description="Polar residues" evidence="4">
    <location>
        <begin position="506"/>
        <end position="519"/>
    </location>
</feature>